<evidence type="ECO:0000313" key="10">
    <source>
        <dbReference type="Proteomes" id="UP000051442"/>
    </source>
</evidence>
<comment type="function">
    <text evidence="8">Provides the (R)-glutamate required for cell wall biosynthesis.</text>
</comment>
<sequence>MFGTYRLLASDDFEGYRINKWRDLSEHSIFEEKGNKRMVSGAIGFLDSGVGGLTVLKAAKAQLPSESMIFVGDQARVPYGPRSSEEVVRFSREIAGFLTQQSVKALVMACNTATAAALPLLQQELPMPVIGVIQAGSQRAVTVTTHQRIGVIATEGTCKSHAYRQAIQALMPNATVYEVPCPEFVLLVEAGNYRSAEATTIVQQRLAFFKDHPVDTLILGCTHYPLLLPQITAAMGPGVQLVDSGVETAKQLRRQLTTAKLLTPTAEPTYQFYTTGTVTEFNRVAADWLGDTHLNVTQLPVTRLQQFDHNDN</sequence>
<dbReference type="InterPro" id="IPR018187">
    <property type="entry name" value="Asp/Glu_racemase_AS_1"/>
</dbReference>
<evidence type="ECO:0000256" key="4">
    <source>
        <dbReference type="ARBA" id="ARBA00022984"/>
    </source>
</evidence>
<keyword evidence="5 8" id="KW-0413">Isomerase</keyword>
<evidence type="ECO:0000256" key="3">
    <source>
        <dbReference type="ARBA" id="ARBA00022960"/>
    </source>
</evidence>
<evidence type="ECO:0000313" key="9">
    <source>
        <dbReference type="EMBL" id="KRN18424.1"/>
    </source>
</evidence>
<dbReference type="PROSITE" id="PS00923">
    <property type="entry name" value="ASP_GLU_RACEMASE_1"/>
    <property type="match status" value="1"/>
</dbReference>
<dbReference type="GO" id="GO:0008881">
    <property type="term" value="F:glutamate racemase activity"/>
    <property type="evidence" value="ECO:0007669"/>
    <property type="project" value="UniProtKB-UniRule"/>
</dbReference>
<dbReference type="PANTHER" id="PTHR21198">
    <property type="entry name" value="GLUTAMATE RACEMASE"/>
    <property type="match status" value="1"/>
</dbReference>
<comment type="pathway">
    <text evidence="8">Cell wall biogenesis; peptidoglycan biosynthesis.</text>
</comment>
<dbReference type="InterPro" id="IPR004391">
    <property type="entry name" value="Glu_race"/>
</dbReference>
<feature type="active site" description="Proton donor/acceptor" evidence="8">
    <location>
        <position position="110"/>
    </location>
</feature>
<dbReference type="NCBIfam" id="TIGR00067">
    <property type="entry name" value="glut_race"/>
    <property type="match status" value="1"/>
</dbReference>
<dbReference type="PATRIC" id="fig|1423804.4.peg.2126"/>
<protein>
    <recommendedName>
        <fullName evidence="7 8">Glutamate racemase</fullName>
        <ecNumber evidence="2 8">5.1.1.3</ecNumber>
    </recommendedName>
</protein>
<dbReference type="AlphaFoldDB" id="A0A0R2EQ98"/>
<feature type="active site" description="Proton donor/acceptor" evidence="8">
    <location>
        <position position="221"/>
    </location>
</feature>
<feature type="binding site" evidence="8">
    <location>
        <begin position="222"/>
        <end position="223"/>
    </location>
    <ligand>
        <name>substrate</name>
    </ligand>
</feature>
<organism evidence="9 10">
    <name type="scientific">Secundilactobacillus similis DSM 23365 = JCM 2765</name>
    <dbReference type="NCBI Taxonomy" id="1423804"/>
    <lineage>
        <taxon>Bacteria</taxon>
        <taxon>Bacillati</taxon>
        <taxon>Bacillota</taxon>
        <taxon>Bacilli</taxon>
        <taxon>Lactobacillales</taxon>
        <taxon>Lactobacillaceae</taxon>
        <taxon>Secundilactobacillus</taxon>
    </lineage>
</organism>
<dbReference type="PROSITE" id="PS00924">
    <property type="entry name" value="ASP_GLU_RACEMASE_2"/>
    <property type="match status" value="1"/>
</dbReference>
<accession>A0A0R2EQ98</accession>
<feature type="binding site" evidence="8">
    <location>
        <begin position="111"/>
        <end position="112"/>
    </location>
    <ligand>
        <name>substrate</name>
    </ligand>
</feature>
<gene>
    <name evidence="8" type="primary">murI</name>
    <name evidence="9" type="ORF">FD14_GL001960</name>
</gene>
<dbReference type="GO" id="GO:0071555">
    <property type="term" value="P:cell wall organization"/>
    <property type="evidence" value="ECO:0007669"/>
    <property type="project" value="UniProtKB-KW"/>
</dbReference>
<dbReference type="GO" id="GO:0009252">
    <property type="term" value="P:peptidoglycan biosynthetic process"/>
    <property type="evidence" value="ECO:0007669"/>
    <property type="project" value="UniProtKB-UniRule"/>
</dbReference>
<evidence type="ECO:0000256" key="8">
    <source>
        <dbReference type="HAMAP-Rule" id="MF_00258"/>
    </source>
</evidence>
<evidence type="ECO:0000256" key="5">
    <source>
        <dbReference type="ARBA" id="ARBA00023235"/>
    </source>
</evidence>
<dbReference type="UniPathway" id="UPA00219"/>
<dbReference type="Gene3D" id="3.40.50.1860">
    <property type="match status" value="2"/>
</dbReference>
<keyword evidence="6 8" id="KW-0961">Cell wall biogenesis/degradation</keyword>
<feature type="binding site" evidence="8">
    <location>
        <begin position="79"/>
        <end position="80"/>
    </location>
    <ligand>
        <name>substrate</name>
    </ligand>
</feature>
<dbReference type="EMBL" id="AYZM01000149">
    <property type="protein sequence ID" value="KRN18424.1"/>
    <property type="molecule type" value="Genomic_DNA"/>
</dbReference>
<reference evidence="9 10" key="1">
    <citation type="journal article" date="2015" name="Genome Announc.">
        <title>Expanding the biotechnology potential of lactobacilli through comparative genomics of 213 strains and associated genera.</title>
        <authorList>
            <person name="Sun Z."/>
            <person name="Harris H.M."/>
            <person name="McCann A."/>
            <person name="Guo C."/>
            <person name="Argimon S."/>
            <person name="Zhang W."/>
            <person name="Yang X."/>
            <person name="Jeffery I.B."/>
            <person name="Cooney J.C."/>
            <person name="Kagawa T.F."/>
            <person name="Liu W."/>
            <person name="Song Y."/>
            <person name="Salvetti E."/>
            <person name="Wrobel A."/>
            <person name="Rasinkangas P."/>
            <person name="Parkhill J."/>
            <person name="Rea M.C."/>
            <person name="O'Sullivan O."/>
            <person name="Ritari J."/>
            <person name="Douillard F.P."/>
            <person name="Paul Ross R."/>
            <person name="Yang R."/>
            <person name="Briner A.E."/>
            <person name="Felis G.E."/>
            <person name="de Vos W.M."/>
            <person name="Barrangou R."/>
            <person name="Klaenhammer T.R."/>
            <person name="Caufield P.W."/>
            <person name="Cui Y."/>
            <person name="Zhang H."/>
            <person name="O'Toole P.W."/>
        </authorList>
    </citation>
    <scope>NUCLEOTIDE SEQUENCE [LARGE SCALE GENOMIC DNA]</scope>
    <source>
        <strain evidence="9 10">DSM 23365</strain>
    </source>
</reference>
<name>A0A0R2EQ98_9LACO</name>
<evidence type="ECO:0000256" key="6">
    <source>
        <dbReference type="ARBA" id="ARBA00023316"/>
    </source>
</evidence>
<dbReference type="SUPFAM" id="SSF53681">
    <property type="entry name" value="Aspartate/glutamate racemase"/>
    <property type="match status" value="2"/>
</dbReference>
<evidence type="ECO:0000256" key="7">
    <source>
        <dbReference type="ARBA" id="ARBA00070053"/>
    </source>
</evidence>
<dbReference type="PANTHER" id="PTHR21198:SF2">
    <property type="entry name" value="GLUTAMATE RACEMASE"/>
    <property type="match status" value="1"/>
</dbReference>
<dbReference type="InterPro" id="IPR033134">
    <property type="entry name" value="Asp/Glu_racemase_AS_2"/>
</dbReference>
<dbReference type="GO" id="GO:0042802">
    <property type="term" value="F:identical protein binding"/>
    <property type="evidence" value="ECO:0007669"/>
    <property type="project" value="UniProtKB-ARBA"/>
</dbReference>
<dbReference type="InterPro" id="IPR015942">
    <property type="entry name" value="Asp/Glu/hydantoin_racemase"/>
</dbReference>
<comment type="caution">
    <text evidence="9">The sequence shown here is derived from an EMBL/GenBank/DDBJ whole genome shotgun (WGS) entry which is preliminary data.</text>
</comment>
<dbReference type="STRING" id="1423804.FD14_GL001960"/>
<feature type="binding site" evidence="8">
    <location>
        <begin position="47"/>
        <end position="48"/>
    </location>
    <ligand>
        <name>substrate</name>
    </ligand>
</feature>
<keyword evidence="4 8" id="KW-0573">Peptidoglycan synthesis</keyword>
<comment type="similarity">
    <text evidence="8">Belongs to the aspartate/glutamate racemases family.</text>
</comment>
<keyword evidence="3 8" id="KW-0133">Cell shape</keyword>
<keyword evidence="10" id="KW-1185">Reference proteome</keyword>
<evidence type="ECO:0000256" key="2">
    <source>
        <dbReference type="ARBA" id="ARBA00013090"/>
    </source>
</evidence>
<dbReference type="EC" id="5.1.1.3" evidence="2 8"/>
<dbReference type="FunFam" id="3.40.50.1860:FF:000002">
    <property type="entry name" value="Glutamate racemase"/>
    <property type="match status" value="1"/>
</dbReference>
<dbReference type="HAMAP" id="MF_00258">
    <property type="entry name" value="Glu_racemase"/>
    <property type="match status" value="1"/>
</dbReference>
<dbReference type="Pfam" id="PF01177">
    <property type="entry name" value="Asp_Glu_race"/>
    <property type="match status" value="1"/>
</dbReference>
<dbReference type="Proteomes" id="UP000051442">
    <property type="component" value="Unassembled WGS sequence"/>
</dbReference>
<dbReference type="InterPro" id="IPR001920">
    <property type="entry name" value="Asp/Glu_race"/>
</dbReference>
<dbReference type="GO" id="GO:0008360">
    <property type="term" value="P:regulation of cell shape"/>
    <property type="evidence" value="ECO:0007669"/>
    <property type="project" value="UniProtKB-KW"/>
</dbReference>
<comment type="catalytic activity">
    <reaction evidence="1 8">
        <text>L-glutamate = D-glutamate</text>
        <dbReference type="Rhea" id="RHEA:12813"/>
        <dbReference type="ChEBI" id="CHEBI:29985"/>
        <dbReference type="ChEBI" id="CHEBI:29986"/>
        <dbReference type="EC" id="5.1.1.3"/>
    </reaction>
</comment>
<evidence type="ECO:0000256" key="1">
    <source>
        <dbReference type="ARBA" id="ARBA00001602"/>
    </source>
</evidence>
<proteinExistence type="inferred from homology"/>